<keyword evidence="1" id="KW-0812">Transmembrane</keyword>
<accession>A0A091B0P0</accession>
<keyword evidence="3" id="KW-1185">Reference proteome</keyword>
<dbReference type="EMBL" id="AVCK01000033">
    <property type="protein sequence ID" value="KFN45142.1"/>
    <property type="molecule type" value="Genomic_DNA"/>
</dbReference>
<dbReference type="STRING" id="1384056.N787_03170"/>
<dbReference type="PATRIC" id="fig|1384056.3.peg.2034"/>
<dbReference type="AlphaFoldDB" id="A0A091B0P0"/>
<dbReference type="RefSeq" id="WP_034213677.1">
    <property type="nucleotide sequence ID" value="NZ_AVCK01000033.1"/>
</dbReference>
<protein>
    <recommendedName>
        <fullName evidence="4">Bacteriocin</fullName>
    </recommendedName>
</protein>
<feature type="transmembrane region" description="Helical" evidence="1">
    <location>
        <begin position="20"/>
        <end position="42"/>
    </location>
</feature>
<name>A0A091B0P0_9GAMM</name>
<comment type="caution">
    <text evidence="2">The sequence shown here is derived from an EMBL/GenBank/DDBJ whole genome shotgun (WGS) entry which is preliminary data.</text>
</comment>
<evidence type="ECO:0000313" key="2">
    <source>
        <dbReference type="EMBL" id="KFN45142.1"/>
    </source>
</evidence>
<proteinExistence type="predicted"/>
<dbReference type="Proteomes" id="UP000029393">
    <property type="component" value="Unassembled WGS sequence"/>
</dbReference>
<keyword evidence="1" id="KW-1133">Transmembrane helix</keyword>
<evidence type="ECO:0008006" key="4">
    <source>
        <dbReference type="Google" id="ProtNLM"/>
    </source>
</evidence>
<feature type="transmembrane region" description="Helical" evidence="1">
    <location>
        <begin position="49"/>
        <end position="68"/>
    </location>
</feature>
<sequence length="70" mass="6648">MRELNFEEISAVDGGVSSDAVYGTAVGVATAFAIAAVGAVAVPIAATGIVVLAGASIVASGIAIATVLTE</sequence>
<evidence type="ECO:0000313" key="3">
    <source>
        <dbReference type="Proteomes" id="UP000029393"/>
    </source>
</evidence>
<organism evidence="2 3">
    <name type="scientific">Arenimonas metalli CF5-1</name>
    <dbReference type="NCBI Taxonomy" id="1384056"/>
    <lineage>
        <taxon>Bacteria</taxon>
        <taxon>Pseudomonadati</taxon>
        <taxon>Pseudomonadota</taxon>
        <taxon>Gammaproteobacteria</taxon>
        <taxon>Lysobacterales</taxon>
        <taxon>Lysobacteraceae</taxon>
        <taxon>Arenimonas</taxon>
    </lineage>
</organism>
<reference evidence="2 3" key="1">
    <citation type="submission" date="2013-09" db="EMBL/GenBank/DDBJ databases">
        <title>Genome sequencing of Arenimonas metalli.</title>
        <authorList>
            <person name="Chen F."/>
            <person name="Wang G."/>
        </authorList>
    </citation>
    <scope>NUCLEOTIDE SEQUENCE [LARGE SCALE GENOMIC DNA]</scope>
    <source>
        <strain evidence="2 3">CF5-1</strain>
    </source>
</reference>
<keyword evidence="1" id="KW-0472">Membrane</keyword>
<evidence type="ECO:0000256" key="1">
    <source>
        <dbReference type="SAM" id="Phobius"/>
    </source>
</evidence>
<gene>
    <name evidence="2" type="ORF">N787_03170</name>
</gene>